<accession>A0A6J2K5B7</accession>
<evidence type="ECO:0000259" key="6">
    <source>
        <dbReference type="PROSITE" id="PS50404"/>
    </source>
</evidence>
<dbReference type="Gene3D" id="1.20.1050.10">
    <property type="match status" value="1"/>
</dbReference>
<dbReference type="InterPro" id="IPR006612">
    <property type="entry name" value="THAP_Znf"/>
</dbReference>
<keyword evidence="2 5" id="KW-0863">Zinc-finger</keyword>
<dbReference type="SMART" id="SM00980">
    <property type="entry name" value="THAP"/>
    <property type="match status" value="1"/>
</dbReference>
<dbReference type="AlphaFoldDB" id="A0A6J2K5B7"/>
<dbReference type="GO" id="GO:0006749">
    <property type="term" value="P:glutathione metabolic process"/>
    <property type="evidence" value="ECO:0007669"/>
    <property type="project" value="TreeGrafter"/>
</dbReference>
<dbReference type="PANTHER" id="PTHR43969:SF7">
    <property type="entry name" value="GST-CONTAINING FLYWCH ZINC-FINGER PROTEIN"/>
    <property type="match status" value="1"/>
</dbReference>
<dbReference type="SFLD" id="SFLDG00358">
    <property type="entry name" value="Main_(cytGST)"/>
    <property type="match status" value="1"/>
</dbReference>
<evidence type="ECO:0000259" key="8">
    <source>
        <dbReference type="PROSITE" id="PS50950"/>
    </source>
</evidence>
<dbReference type="InterPro" id="IPR040079">
    <property type="entry name" value="Glutathione_S-Trfase"/>
</dbReference>
<dbReference type="InterPro" id="IPR010987">
    <property type="entry name" value="Glutathione-S-Trfase_C-like"/>
</dbReference>
<dbReference type="Pfam" id="PF02798">
    <property type="entry name" value="GST_N"/>
    <property type="match status" value="1"/>
</dbReference>
<evidence type="ECO:0000259" key="7">
    <source>
        <dbReference type="PROSITE" id="PS50405"/>
    </source>
</evidence>
<keyword evidence="1" id="KW-0479">Metal-binding</keyword>
<evidence type="ECO:0000256" key="5">
    <source>
        <dbReference type="PROSITE-ProRule" id="PRU00309"/>
    </source>
</evidence>
<evidence type="ECO:0000256" key="2">
    <source>
        <dbReference type="ARBA" id="ARBA00022771"/>
    </source>
</evidence>
<dbReference type="KEGG" id="bman:114247413"/>
<dbReference type="OrthoDB" id="422574at2759"/>
<keyword evidence="3" id="KW-0862">Zinc</keyword>
<evidence type="ECO:0000256" key="1">
    <source>
        <dbReference type="ARBA" id="ARBA00022723"/>
    </source>
</evidence>
<dbReference type="PROSITE" id="PS50950">
    <property type="entry name" value="ZF_THAP"/>
    <property type="match status" value="1"/>
</dbReference>
<dbReference type="SUPFAM" id="SSF47616">
    <property type="entry name" value="GST C-terminal domain-like"/>
    <property type="match status" value="1"/>
</dbReference>
<dbReference type="GO" id="GO:0004364">
    <property type="term" value="F:glutathione transferase activity"/>
    <property type="evidence" value="ECO:0007669"/>
    <property type="project" value="TreeGrafter"/>
</dbReference>
<keyword evidence="4 5" id="KW-0238">DNA-binding</keyword>
<reference evidence="10" key="1">
    <citation type="submission" date="2025-08" db="UniProtKB">
        <authorList>
            <consortium name="RefSeq"/>
        </authorList>
    </citation>
    <scope>IDENTIFICATION</scope>
    <source>
        <tissue evidence="10">Silk gland</tissue>
    </source>
</reference>
<sequence length="364" mass="41342">MPRRCKMKCYFGCNDSGPFHAFPNPESVIVEHIERFNDWKAVLDLDIQKIGDRKIYNNVRLCGNHFEDCFKLPSGRLTQNSRPTLFCNKQYPNNKIDESLDTSETRDNVDSWDIKNGNDKVEHVPKELPPRILYKIDAGPPSCAVKIIADIIGLEFAEKECDFFKLEHKSPDFLELNPLGTLPTITDGKFVLSDSNAIMKYLLSKYGKELEESLYPSDIESRALVDQALFFNAGVFFIRLKAIALPTVFGSLQEPTAKHLEDIESAYGVIEAYLRKHHYIATDHLTIADIAVGCTAFALRGVLEIDENKFPGMIRWLQILSEVPKIKKHGVSGGDLLADILRKQWKKNKNVEKIYDIDISYGIS</sequence>
<feature type="domain" description="GST C-terminal" evidence="7">
    <location>
        <begin position="218"/>
        <end position="351"/>
    </location>
</feature>
<proteinExistence type="predicted"/>
<dbReference type="CDD" id="cd03177">
    <property type="entry name" value="GST_C_Delta_Epsilon"/>
    <property type="match status" value="1"/>
</dbReference>
<dbReference type="FunFam" id="1.20.1050.10:FF:000007">
    <property type="entry name" value="Glutathione S-transferase 1-1"/>
    <property type="match status" value="1"/>
</dbReference>
<feature type="domain" description="THAP-type" evidence="8">
    <location>
        <begin position="1"/>
        <end position="86"/>
    </location>
</feature>
<dbReference type="GeneID" id="114247413"/>
<dbReference type="Gene3D" id="3.40.30.10">
    <property type="entry name" value="Glutaredoxin"/>
    <property type="match status" value="1"/>
</dbReference>
<feature type="domain" description="GST N-terminal" evidence="6">
    <location>
        <begin position="129"/>
        <end position="210"/>
    </location>
</feature>
<keyword evidence="9" id="KW-1185">Reference proteome</keyword>
<name>A0A6J2K5B7_BOMMA</name>
<dbReference type="PROSITE" id="PS50404">
    <property type="entry name" value="GST_NTER"/>
    <property type="match status" value="1"/>
</dbReference>
<dbReference type="RefSeq" id="XP_028036182.1">
    <property type="nucleotide sequence ID" value="XM_028180381.1"/>
</dbReference>
<dbReference type="SUPFAM" id="SSF52833">
    <property type="entry name" value="Thioredoxin-like"/>
    <property type="match status" value="1"/>
</dbReference>
<dbReference type="InterPro" id="IPR036282">
    <property type="entry name" value="Glutathione-S-Trfase_C_sf"/>
</dbReference>
<dbReference type="GO" id="GO:0003677">
    <property type="term" value="F:DNA binding"/>
    <property type="evidence" value="ECO:0007669"/>
    <property type="project" value="UniProtKB-UniRule"/>
</dbReference>
<protein>
    <submittedName>
        <fullName evidence="10">Glutathione S-transferase D7-like</fullName>
    </submittedName>
</protein>
<dbReference type="Proteomes" id="UP000504629">
    <property type="component" value="Unplaced"/>
</dbReference>
<dbReference type="SFLD" id="SFLDS00019">
    <property type="entry name" value="Glutathione_Transferase_(cytos"/>
    <property type="match status" value="1"/>
</dbReference>
<evidence type="ECO:0000256" key="4">
    <source>
        <dbReference type="ARBA" id="ARBA00023125"/>
    </source>
</evidence>
<evidence type="ECO:0000313" key="10">
    <source>
        <dbReference type="RefSeq" id="XP_028036182.1"/>
    </source>
</evidence>
<evidence type="ECO:0000313" key="9">
    <source>
        <dbReference type="Proteomes" id="UP000504629"/>
    </source>
</evidence>
<dbReference type="PROSITE" id="PS50405">
    <property type="entry name" value="GST_CTER"/>
    <property type="match status" value="1"/>
</dbReference>
<dbReference type="InterPro" id="IPR036249">
    <property type="entry name" value="Thioredoxin-like_sf"/>
</dbReference>
<gene>
    <name evidence="10" type="primary">LOC114247413</name>
</gene>
<organism evidence="9 10">
    <name type="scientific">Bombyx mandarina</name>
    <name type="common">Wild silk moth</name>
    <name type="synonym">Wild silkworm</name>
    <dbReference type="NCBI Taxonomy" id="7092"/>
    <lineage>
        <taxon>Eukaryota</taxon>
        <taxon>Metazoa</taxon>
        <taxon>Ecdysozoa</taxon>
        <taxon>Arthropoda</taxon>
        <taxon>Hexapoda</taxon>
        <taxon>Insecta</taxon>
        <taxon>Pterygota</taxon>
        <taxon>Neoptera</taxon>
        <taxon>Endopterygota</taxon>
        <taxon>Lepidoptera</taxon>
        <taxon>Glossata</taxon>
        <taxon>Ditrysia</taxon>
        <taxon>Bombycoidea</taxon>
        <taxon>Bombycidae</taxon>
        <taxon>Bombycinae</taxon>
        <taxon>Bombyx</taxon>
    </lineage>
</organism>
<dbReference type="Pfam" id="PF13410">
    <property type="entry name" value="GST_C_2"/>
    <property type="match status" value="1"/>
</dbReference>
<evidence type="ECO:0000256" key="3">
    <source>
        <dbReference type="ARBA" id="ARBA00022833"/>
    </source>
</evidence>
<dbReference type="InterPro" id="IPR004045">
    <property type="entry name" value="Glutathione_S-Trfase_N"/>
</dbReference>
<dbReference type="PANTHER" id="PTHR43969">
    <property type="entry name" value="GLUTATHIONE S TRANSFERASE D10, ISOFORM A-RELATED"/>
    <property type="match status" value="1"/>
</dbReference>
<dbReference type="GO" id="GO:0008270">
    <property type="term" value="F:zinc ion binding"/>
    <property type="evidence" value="ECO:0007669"/>
    <property type="project" value="UniProtKB-KW"/>
</dbReference>